<dbReference type="InterPro" id="IPR000524">
    <property type="entry name" value="Tscrpt_reg_HTH_GntR"/>
</dbReference>
<evidence type="ECO:0000256" key="1">
    <source>
        <dbReference type="ARBA" id="ARBA00023015"/>
    </source>
</evidence>
<organism evidence="5 6">
    <name type="scientific">Rhizobium leguminosarum</name>
    <dbReference type="NCBI Taxonomy" id="384"/>
    <lineage>
        <taxon>Bacteria</taxon>
        <taxon>Pseudomonadati</taxon>
        <taxon>Pseudomonadota</taxon>
        <taxon>Alphaproteobacteria</taxon>
        <taxon>Hyphomicrobiales</taxon>
        <taxon>Rhizobiaceae</taxon>
        <taxon>Rhizobium/Agrobacterium group</taxon>
        <taxon>Rhizobium</taxon>
    </lineage>
</organism>
<dbReference type="PRINTS" id="PR00035">
    <property type="entry name" value="HTHGNTR"/>
</dbReference>
<dbReference type="PANTHER" id="PTHR44846">
    <property type="entry name" value="MANNOSYL-D-GLYCERATE TRANSPORT/METABOLISM SYSTEM REPRESSOR MNGR-RELATED"/>
    <property type="match status" value="1"/>
</dbReference>
<name>A0A2K9ZAF5_RHILE</name>
<dbReference type="InterPro" id="IPR012702">
    <property type="entry name" value="CP_lyase_PhnF"/>
</dbReference>
<dbReference type="AlphaFoldDB" id="A0A2K9ZAF5"/>
<dbReference type="GO" id="GO:0003700">
    <property type="term" value="F:DNA-binding transcription factor activity"/>
    <property type="evidence" value="ECO:0007669"/>
    <property type="project" value="InterPro"/>
</dbReference>
<dbReference type="InterPro" id="IPR028978">
    <property type="entry name" value="Chorismate_lyase_/UTRA_dom_sf"/>
</dbReference>
<keyword evidence="1" id="KW-0805">Transcription regulation</keyword>
<reference evidence="5 6" key="1">
    <citation type="submission" date="2017-11" db="EMBL/GenBank/DDBJ databases">
        <title>Complete genome of Rhizobium leguminosarum Norway, an ineffective micro-symbiont.</title>
        <authorList>
            <person name="Hoffrichter A."/>
            <person name="Liang J."/>
            <person name="Brachmann A."/>
            <person name="Marin M."/>
        </authorList>
    </citation>
    <scope>NUCLEOTIDE SEQUENCE [LARGE SCALE GENOMIC DNA]</scope>
    <source>
        <strain evidence="5 6">Norway</strain>
    </source>
</reference>
<dbReference type="GO" id="GO:0045892">
    <property type="term" value="P:negative regulation of DNA-templated transcription"/>
    <property type="evidence" value="ECO:0007669"/>
    <property type="project" value="TreeGrafter"/>
</dbReference>
<evidence type="ECO:0000313" key="6">
    <source>
        <dbReference type="Proteomes" id="UP000238523"/>
    </source>
</evidence>
<dbReference type="InterPro" id="IPR011663">
    <property type="entry name" value="UTRA"/>
</dbReference>
<sequence>MAGRGGMAGLKQVQRQTGVALWRQIADRIREAISTGAYDETGMVPPETMLALQFGVNRHTVRSALAALAQEGIVRAVQGRGTLIERKERLNFPITRRTRFTAGIGDQAREMRGLLLDEAQEEASAEIARWLGLKPGEQVIRLETLRQADKRPVSRATSWFPAERFAGIGAAYRTGESITKAFADLGLPDYVRATTEVTAAHASAADMADLELTPGAILLIAKAMNTDLEGVPVQYSISRFAADRVQFTIEN</sequence>
<evidence type="ECO:0000256" key="3">
    <source>
        <dbReference type="ARBA" id="ARBA00023163"/>
    </source>
</evidence>
<evidence type="ECO:0000313" key="5">
    <source>
        <dbReference type="EMBL" id="AUW45245.1"/>
    </source>
</evidence>
<dbReference type="GO" id="GO:0003677">
    <property type="term" value="F:DNA binding"/>
    <property type="evidence" value="ECO:0007669"/>
    <property type="project" value="UniProtKB-KW"/>
</dbReference>
<dbReference type="PROSITE" id="PS50949">
    <property type="entry name" value="HTH_GNTR"/>
    <property type="match status" value="1"/>
</dbReference>
<keyword evidence="3" id="KW-0804">Transcription</keyword>
<dbReference type="SMART" id="SM00866">
    <property type="entry name" value="UTRA"/>
    <property type="match status" value="1"/>
</dbReference>
<evidence type="ECO:0000256" key="2">
    <source>
        <dbReference type="ARBA" id="ARBA00023125"/>
    </source>
</evidence>
<dbReference type="Pfam" id="PF00392">
    <property type="entry name" value="GntR"/>
    <property type="match status" value="1"/>
</dbReference>
<dbReference type="SUPFAM" id="SSF64288">
    <property type="entry name" value="Chorismate lyase-like"/>
    <property type="match status" value="1"/>
</dbReference>
<proteinExistence type="predicted"/>
<keyword evidence="2" id="KW-0238">DNA-binding</keyword>
<accession>A0A2K9ZAF5</accession>
<dbReference type="SMART" id="SM00345">
    <property type="entry name" value="HTH_GNTR"/>
    <property type="match status" value="1"/>
</dbReference>
<dbReference type="Proteomes" id="UP000238523">
    <property type="component" value="Chromosome"/>
</dbReference>
<dbReference type="CDD" id="cd07377">
    <property type="entry name" value="WHTH_GntR"/>
    <property type="match status" value="1"/>
</dbReference>
<feature type="domain" description="HTH gntR-type" evidence="4">
    <location>
        <begin position="19"/>
        <end position="87"/>
    </location>
</feature>
<protein>
    <recommendedName>
        <fullName evidence="4">HTH gntR-type domain-containing protein</fullName>
    </recommendedName>
</protein>
<dbReference type="InterPro" id="IPR036390">
    <property type="entry name" value="WH_DNA-bd_sf"/>
</dbReference>
<dbReference type="Pfam" id="PF07702">
    <property type="entry name" value="UTRA"/>
    <property type="match status" value="1"/>
</dbReference>
<dbReference type="InterPro" id="IPR036388">
    <property type="entry name" value="WH-like_DNA-bd_sf"/>
</dbReference>
<evidence type="ECO:0000259" key="4">
    <source>
        <dbReference type="PROSITE" id="PS50949"/>
    </source>
</evidence>
<dbReference type="Gene3D" id="3.40.1410.10">
    <property type="entry name" value="Chorismate lyase-like"/>
    <property type="match status" value="1"/>
</dbReference>
<dbReference type="EMBL" id="CP025012">
    <property type="protein sequence ID" value="AUW45245.1"/>
    <property type="molecule type" value="Genomic_DNA"/>
</dbReference>
<dbReference type="InterPro" id="IPR050679">
    <property type="entry name" value="Bact_HTH_transcr_reg"/>
</dbReference>
<dbReference type="Gene3D" id="1.10.10.10">
    <property type="entry name" value="Winged helix-like DNA-binding domain superfamily/Winged helix DNA-binding domain"/>
    <property type="match status" value="1"/>
</dbReference>
<gene>
    <name evidence="5" type="ORF">CUJ84_Chr004953</name>
</gene>
<dbReference type="PANTHER" id="PTHR44846:SF1">
    <property type="entry name" value="MANNOSYL-D-GLYCERATE TRANSPORT_METABOLISM SYSTEM REPRESSOR MNGR-RELATED"/>
    <property type="match status" value="1"/>
</dbReference>
<dbReference type="NCBIfam" id="TIGR02325">
    <property type="entry name" value="C_P_lyase_phnF"/>
    <property type="match status" value="1"/>
</dbReference>
<dbReference type="SUPFAM" id="SSF46785">
    <property type="entry name" value="Winged helix' DNA-binding domain"/>
    <property type="match status" value="1"/>
</dbReference>